<dbReference type="Gramene" id="ONIVA11G19420.1">
    <property type="protein sequence ID" value="ONIVA11G19420.1"/>
    <property type="gene ID" value="ONIVA11G19420"/>
</dbReference>
<evidence type="ECO:0000313" key="1">
    <source>
        <dbReference type="EnsemblPlants" id="ONIVA11G19420.1"/>
    </source>
</evidence>
<sequence>MSGLNDKIDLLCQEKGSMHQFIASASVPAAIHATNPFTALVLPKKTMFDFAPLMGQEVKDWAMAPTKSDEDTMSSQAQVALEVLEVMPLSVQPPSSPVCQAPALPVLPKAPVKKRDGKTLLYNPYRRQSARLQQSKEEVQLQVDPRIGIGKPRGKYAKKLKELADGTIAPVRKEKVQVSVQDPVQDPKVQEFLAKLDKNARSESPTHPFFYPMSGLNDKIELLCQEKGSMHQFIASTSVPAAIHATNSFTALVLPKKTMFDFAPLVGQEIKDWALVPTKSDEDTMSSQAQVALEVLEVMPLSIQPLSSPICQAPTLPSVFDRLKEPLKVHDRVPPAITILAKSPVIKQAVSLKFRNERAVAPVRKEKVQASVQDPV</sequence>
<proteinExistence type="predicted"/>
<protein>
    <submittedName>
        <fullName evidence="1">Uncharacterized protein</fullName>
    </submittedName>
</protein>
<organism evidence="1">
    <name type="scientific">Oryza nivara</name>
    <name type="common">Indian wild rice</name>
    <name type="synonym">Oryza sativa f. spontanea</name>
    <dbReference type="NCBI Taxonomy" id="4536"/>
    <lineage>
        <taxon>Eukaryota</taxon>
        <taxon>Viridiplantae</taxon>
        <taxon>Streptophyta</taxon>
        <taxon>Embryophyta</taxon>
        <taxon>Tracheophyta</taxon>
        <taxon>Spermatophyta</taxon>
        <taxon>Magnoliopsida</taxon>
        <taxon>Liliopsida</taxon>
        <taxon>Poales</taxon>
        <taxon>Poaceae</taxon>
        <taxon>BOP clade</taxon>
        <taxon>Oryzoideae</taxon>
        <taxon>Oryzeae</taxon>
        <taxon>Oryzinae</taxon>
        <taxon>Oryza</taxon>
    </lineage>
</organism>
<accession>A0A0E0J469</accession>
<evidence type="ECO:0000313" key="2">
    <source>
        <dbReference type="Proteomes" id="UP000006591"/>
    </source>
</evidence>
<dbReference type="Proteomes" id="UP000006591">
    <property type="component" value="Chromosome 11"/>
</dbReference>
<reference evidence="1" key="1">
    <citation type="submission" date="2015-04" db="UniProtKB">
        <authorList>
            <consortium name="EnsemblPlants"/>
        </authorList>
    </citation>
    <scope>IDENTIFICATION</scope>
    <source>
        <strain evidence="1">SL10</strain>
    </source>
</reference>
<dbReference type="STRING" id="4536.A0A0E0J469"/>
<name>A0A0E0J469_ORYNI</name>
<dbReference type="EnsemblPlants" id="ONIVA11G19420.1">
    <property type="protein sequence ID" value="ONIVA11G19420.1"/>
    <property type="gene ID" value="ONIVA11G19420"/>
</dbReference>
<keyword evidence="2" id="KW-1185">Reference proteome</keyword>
<dbReference type="HOGENOM" id="CLU_736470_0_0_1"/>
<reference evidence="1" key="2">
    <citation type="submission" date="2018-04" db="EMBL/GenBank/DDBJ databases">
        <title>OnivRS2 (Oryza nivara Reference Sequence Version 2).</title>
        <authorList>
            <person name="Zhang J."/>
            <person name="Kudrna D."/>
            <person name="Lee S."/>
            <person name="Talag J."/>
            <person name="Rajasekar S."/>
            <person name="Welchert J."/>
            <person name="Hsing Y.-I."/>
            <person name="Wing R.A."/>
        </authorList>
    </citation>
    <scope>NUCLEOTIDE SEQUENCE [LARGE SCALE GENOMIC DNA]</scope>
    <source>
        <strain evidence="1">SL10</strain>
    </source>
</reference>
<dbReference type="AlphaFoldDB" id="A0A0E0J469"/>